<accession>A0A6S6SW23</accession>
<protein>
    <submittedName>
        <fullName evidence="1">Uncharacterized protein</fullName>
    </submittedName>
</protein>
<name>A0A6S6SW23_9BACT</name>
<reference evidence="1" key="1">
    <citation type="submission" date="2020-01" db="EMBL/GenBank/DDBJ databases">
        <authorList>
            <person name="Meier V. D."/>
            <person name="Meier V D."/>
        </authorList>
    </citation>
    <scope>NUCLEOTIDE SEQUENCE</scope>
    <source>
        <strain evidence="1">HLG_WM_MAG_05</strain>
    </source>
</reference>
<evidence type="ECO:0000313" key="1">
    <source>
        <dbReference type="EMBL" id="CAA6808974.1"/>
    </source>
</evidence>
<organism evidence="1">
    <name type="scientific">uncultured Sulfurovum sp</name>
    <dbReference type="NCBI Taxonomy" id="269237"/>
    <lineage>
        <taxon>Bacteria</taxon>
        <taxon>Pseudomonadati</taxon>
        <taxon>Campylobacterota</taxon>
        <taxon>Epsilonproteobacteria</taxon>
        <taxon>Campylobacterales</taxon>
        <taxon>Sulfurovaceae</taxon>
        <taxon>Sulfurovum</taxon>
        <taxon>environmental samples</taxon>
    </lineage>
</organism>
<proteinExistence type="predicted"/>
<sequence>MKLLLTLTLLFTTNIMAEEINREKSLTQEERFEMLFGEAIPDYRLIVKETRERTDHTGESRQRIDSTHQVVKLFGI</sequence>
<dbReference type="AlphaFoldDB" id="A0A6S6SW23"/>
<gene>
    <name evidence="1" type="ORF">HELGO_WM13748</name>
</gene>
<dbReference type="EMBL" id="CACVAU010000030">
    <property type="protein sequence ID" value="CAA6808974.1"/>
    <property type="molecule type" value="Genomic_DNA"/>
</dbReference>